<dbReference type="EMBL" id="FXBJ01000002">
    <property type="protein sequence ID" value="SMH35412.1"/>
    <property type="molecule type" value="Genomic_DNA"/>
</dbReference>
<dbReference type="GO" id="GO:0000155">
    <property type="term" value="F:phosphorelay sensor kinase activity"/>
    <property type="evidence" value="ECO:0007669"/>
    <property type="project" value="InterPro"/>
</dbReference>
<dbReference type="SMART" id="SM00387">
    <property type="entry name" value="HATPase_c"/>
    <property type="match status" value="1"/>
</dbReference>
<name>A0A1X7NEW7_9LACT</name>
<dbReference type="Proteomes" id="UP000193435">
    <property type="component" value="Unassembled WGS sequence"/>
</dbReference>
<dbReference type="PROSITE" id="PS50885">
    <property type="entry name" value="HAMP"/>
    <property type="match status" value="1"/>
</dbReference>
<dbReference type="SMART" id="SM00388">
    <property type="entry name" value="HisKA"/>
    <property type="match status" value="1"/>
</dbReference>
<dbReference type="STRING" id="1073423.SAMN04488700_1797"/>
<comment type="catalytic activity">
    <reaction evidence="1">
        <text>ATP + protein L-histidine = ADP + protein N-phospho-L-histidine.</text>
        <dbReference type="EC" id="2.7.13.3"/>
    </reaction>
</comment>
<evidence type="ECO:0000256" key="5">
    <source>
        <dbReference type="ARBA" id="ARBA00022679"/>
    </source>
</evidence>
<keyword evidence="6 12" id="KW-0418">Kinase</keyword>
<evidence type="ECO:0000256" key="6">
    <source>
        <dbReference type="ARBA" id="ARBA00022777"/>
    </source>
</evidence>
<dbReference type="InterPro" id="IPR050351">
    <property type="entry name" value="BphY/WalK/GraS-like"/>
</dbReference>
<evidence type="ECO:0000313" key="13">
    <source>
        <dbReference type="Proteomes" id="UP000193435"/>
    </source>
</evidence>
<feature type="transmembrane region" description="Helical" evidence="9">
    <location>
        <begin position="174"/>
        <end position="193"/>
    </location>
</feature>
<dbReference type="FunFam" id="1.10.287.130:FF:000001">
    <property type="entry name" value="Two-component sensor histidine kinase"/>
    <property type="match status" value="1"/>
</dbReference>
<keyword evidence="9" id="KW-1133">Transmembrane helix</keyword>
<dbReference type="PANTHER" id="PTHR45453">
    <property type="entry name" value="PHOSPHATE REGULON SENSOR PROTEIN PHOR"/>
    <property type="match status" value="1"/>
</dbReference>
<dbReference type="EC" id="2.7.13.3" evidence="3"/>
<dbReference type="InterPro" id="IPR003661">
    <property type="entry name" value="HisK_dim/P_dom"/>
</dbReference>
<evidence type="ECO:0000256" key="8">
    <source>
        <dbReference type="ARBA" id="ARBA00023136"/>
    </source>
</evidence>
<dbReference type="SUPFAM" id="SSF47384">
    <property type="entry name" value="Homodimeric domain of signal transducing histidine kinase"/>
    <property type="match status" value="1"/>
</dbReference>
<keyword evidence="9" id="KW-0812">Transmembrane</keyword>
<comment type="subcellular location">
    <subcellularLocation>
        <location evidence="2">Membrane</location>
    </subcellularLocation>
</comment>
<dbReference type="CDD" id="cd00075">
    <property type="entry name" value="HATPase"/>
    <property type="match status" value="1"/>
</dbReference>
<dbReference type="PRINTS" id="PR00344">
    <property type="entry name" value="BCTRLSENSOR"/>
</dbReference>
<dbReference type="PANTHER" id="PTHR45453:SF1">
    <property type="entry name" value="PHOSPHATE REGULON SENSOR PROTEIN PHOR"/>
    <property type="match status" value="1"/>
</dbReference>
<dbReference type="CDD" id="cd06225">
    <property type="entry name" value="HAMP"/>
    <property type="match status" value="1"/>
</dbReference>
<keyword evidence="4" id="KW-0597">Phosphoprotein</keyword>
<evidence type="ECO:0000259" key="10">
    <source>
        <dbReference type="PROSITE" id="PS50109"/>
    </source>
</evidence>
<organism evidence="12 13">
    <name type="scientific">Carnobacterium iners</name>
    <dbReference type="NCBI Taxonomy" id="1073423"/>
    <lineage>
        <taxon>Bacteria</taxon>
        <taxon>Bacillati</taxon>
        <taxon>Bacillota</taxon>
        <taxon>Bacilli</taxon>
        <taxon>Lactobacillales</taxon>
        <taxon>Carnobacteriaceae</taxon>
        <taxon>Carnobacterium</taxon>
    </lineage>
</organism>
<feature type="domain" description="HAMP" evidence="11">
    <location>
        <begin position="195"/>
        <end position="247"/>
    </location>
</feature>
<dbReference type="SMART" id="SM00304">
    <property type="entry name" value="HAMP"/>
    <property type="match status" value="1"/>
</dbReference>
<dbReference type="AlphaFoldDB" id="A0A1X7NEW7"/>
<dbReference type="SUPFAM" id="SSF158472">
    <property type="entry name" value="HAMP domain-like"/>
    <property type="match status" value="1"/>
</dbReference>
<keyword evidence="5" id="KW-0808">Transferase</keyword>
<feature type="transmembrane region" description="Helical" evidence="9">
    <location>
        <begin position="12"/>
        <end position="30"/>
    </location>
</feature>
<dbReference type="InterPro" id="IPR036890">
    <property type="entry name" value="HATPase_C_sf"/>
</dbReference>
<keyword evidence="13" id="KW-1185">Reference proteome</keyword>
<dbReference type="InterPro" id="IPR004358">
    <property type="entry name" value="Sig_transdc_His_kin-like_C"/>
</dbReference>
<dbReference type="Gene3D" id="3.30.450.20">
    <property type="entry name" value="PAS domain"/>
    <property type="match status" value="1"/>
</dbReference>
<evidence type="ECO:0000256" key="1">
    <source>
        <dbReference type="ARBA" id="ARBA00000085"/>
    </source>
</evidence>
<dbReference type="InterPro" id="IPR005467">
    <property type="entry name" value="His_kinase_dom"/>
</dbReference>
<dbReference type="Gene3D" id="1.10.8.500">
    <property type="entry name" value="HAMP domain in histidine kinase"/>
    <property type="match status" value="1"/>
</dbReference>
<dbReference type="FunFam" id="3.30.565.10:FF:000006">
    <property type="entry name" value="Sensor histidine kinase WalK"/>
    <property type="match status" value="1"/>
</dbReference>
<dbReference type="Pfam" id="PF00512">
    <property type="entry name" value="HisKA"/>
    <property type="match status" value="1"/>
</dbReference>
<dbReference type="CDD" id="cd00082">
    <property type="entry name" value="HisKA"/>
    <property type="match status" value="1"/>
</dbReference>
<evidence type="ECO:0000313" key="12">
    <source>
        <dbReference type="EMBL" id="SMH35412.1"/>
    </source>
</evidence>
<dbReference type="OrthoDB" id="9813151at2"/>
<dbReference type="GO" id="GO:0016036">
    <property type="term" value="P:cellular response to phosphate starvation"/>
    <property type="evidence" value="ECO:0007669"/>
    <property type="project" value="TreeGrafter"/>
</dbReference>
<dbReference type="GO" id="GO:0004721">
    <property type="term" value="F:phosphoprotein phosphatase activity"/>
    <property type="evidence" value="ECO:0007669"/>
    <property type="project" value="TreeGrafter"/>
</dbReference>
<evidence type="ECO:0000256" key="7">
    <source>
        <dbReference type="ARBA" id="ARBA00023012"/>
    </source>
</evidence>
<sequence>MNKVNNLTIRIWLITVLLLGFCFIATTELYSHVYQNNIQMNYISDYEKMIQTIEKRLADDQNVTTASMDNFKAHDSHLFMSLHIEGEPVLNFSKESQSFFLSYKDSLLTDASIKEAFINKEDTQVVSDKIRFENTSGLFIFRVKNLVIEGKKAVLYSVVDLSFLNEAEQKMNSWILSIFAVYGLLAVLFLYFLQKNLGEPLNKLRDIAFDYAKNDFNQKASVKYKDELSQLALAMNKMKKSFETTGAATRQEKELLEKIVASISTGILYYNQEKTLLMSNPLGEEFLRNWDAFENVKDYQLPEFLADKIDKVIEKSEKVYDDLMINDFYFQLSLVPLFDEDMKNVRGVLVSLKELTKERHLDKMRVDFISNISHELRTPLVMIQGYSEAIIDNIAETDEEKHEMAMIISDEAKRMNRLVNEMLDLSRMEAGYIDLIIEDIFLEDFFKNILSLFKRFANENHVKLLLEIDPEIRTYPMDGDKMNQVFVNLVHNAIHHSSTTERDGAEVMIRVQLDKIIDEVQMEIVDNGPGILEEDMPYVFDRFYKADKSRVNNNSNKVGTGIGLSIVKTIIEEHGGYIEVSSMINKITTFRIHFPYSDNTI</sequence>
<keyword evidence="8 9" id="KW-0472">Membrane</keyword>
<evidence type="ECO:0000256" key="4">
    <source>
        <dbReference type="ARBA" id="ARBA00022553"/>
    </source>
</evidence>
<evidence type="ECO:0000259" key="11">
    <source>
        <dbReference type="PROSITE" id="PS50885"/>
    </source>
</evidence>
<reference evidence="12 13" key="1">
    <citation type="submission" date="2017-04" db="EMBL/GenBank/DDBJ databases">
        <authorList>
            <person name="Afonso C.L."/>
            <person name="Miller P.J."/>
            <person name="Scott M.A."/>
            <person name="Spackman E."/>
            <person name="Goraichik I."/>
            <person name="Dimitrov K.M."/>
            <person name="Suarez D.L."/>
            <person name="Swayne D.E."/>
        </authorList>
    </citation>
    <scope>NUCLEOTIDE SEQUENCE [LARGE SCALE GENOMIC DNA]</scope>
    <source>
        <strain evidence="12 13">LMG26642</strain>
    </source>
</reference>
<dbReference type="Gene3D" id="3.30.565.10">
    <property type="entry name" value="Histidine kinase-like ATPase, C-terminal domain"/>
    <property type="match status" value="1"/>
</dbReference>
<feature type="domain" description="Histidine kinase" evidence="10">
    <location>
        <begin position="371"/>
        <end position="598"/>
    </location>
</feature>
<evidence type="ECO:0000256" key="3">
    <source>
        <dbReference type="ARBA" id="ARBA00012438"/>
    </source>
</evidence>
<evidence type="ECO:0000256" key="9">
    <source>
        <dbReference type="SAM" id="Phobius"/>
    </source>
</evidence>
<dbReference type="GO" id="GO:0005886">
    <property type="term" value="C:plasma membrane"/>
    <property type="evidence" value="ECO:0007669"/>
    <property type="project" value="TreeGrafter"/>
</dbReference>
<evidence type="ECO:0000256" key="2">
    <source>
        <dbReference type="ARBA" id="ARBA00004370"/>
    </source>
</evidence>
<gene>
    <name evidence="12" type="ORF">SAMN04488700_1797</name>
</gene>
<dbReference type="SUPFAM" id="SSF55874">
    <property type="entry name" value="ATPase domain of HSP90 chaperone/DNA topoisomerase II/histidine kinase"/>
    <property type="match status" value="1"/>
</dbReference>
<protein>
    <recommendedName>
        <fullName evidence="3">histidine kinase</fullName>
        <ecNumber evidence="3">2.7.13.3</ecNumber>
    </recommendedName>
</protein>
<proteinExistence type="predicted"/>
<dbReference type="PROSITE" id="PS50109">
    <property type="entry name" value="HIS_KIN"/>
    <property type="match status" value="1"/>
</dbReference>
<dbReference type="InterPro" id="IPR003660">
    <property type="entry name" value="HAMP_dom"/>
</dbReference>
<dbReference type="Gene3D" id="1.10.287.130">
    <property type="match status" value="1"/>
</dbReference>
<keyword evidence="7" id="KW-0902">Two-component regulatory system</keyword>
<dbReference type="InterPro" id="IPR036097">
    <property type="entry name" value="HisK_dim/P_sf"/>
</dbReference>
<accession>A0A1X7NEW7</accession>
<dbReference type="Pfam" id="PF02518">
    <property type="entry name" value="HATPase_c"/>
    <property type="match status" value="1"/>
</dbReference>
<dbReference type="RefSeq" id="WP_085559895.1">
    <property type="nucleotide sequence ID" value="NZ_FOAH01000003.1"/>
</dbReference>
<dbReference type="InterPro" id="IPR003594">
    <property type="entry name" value="HATPase_dom"/>
</dbReference>